<dbReference type="Proteomes" id="UP001314903">
    <property type="component" value="Unassembled WGS sequence"/>
</dbReference>
<dbReference type="Pfam" id="PF13177">
    <property type="entry name" value="DNA_pol3_delta2"/>
    <property type="match status" value="1"/>
</dbReference>
<dbReference type="InterPro" id="IPR027417">
    <property type="entry name" value="P-loop_NTPase"/>
</dbReference>
<dbReference type="Gene3D" id="1.10.8.60">
    <property type="match status" value="1"/>
</dbReference>
<keyword evidence="8" id="KW-0862">Zinc</keyword>
<gene>
    <name evidence="13" type="ORF">J2Z35_002229</name>
</gene>
<dbReference type="InterPro" id="IPR045085">
    <property type="entry name" value="HLD_clamp_pol_III_gamma_tau"/>
</dbReference>
<keyword evidence="9" id="KW-0067">ATP-binding</keyword>
<keyword evidence="6" id="KW-0479">Metal-binding</keyword>
<dbReference type="InterPro" id="IPR012763">
    <property type="entry name" value="DNA_pol_III_sug/sutau_N"/>
</dbReference>
<dbReference type="Pfam" id="PF20964">
    <property type="entry name" value="DnaX_C"/>
    <property type="match status" value="1"/>
</dbReference>
<sequence>MHKALYRIYRPKMFSDIVGQSHITQILKNQIAEGSISHAYLFSGGRGTGKTSTAKVFAKAINCENMENSEPCFSCRPCMDGDIDIIEIDAASNNSVDNIRELRDNVAYTPSYGKYKVYIIDEVHMLSQGAFNALLKTLEEPPPHVVFILATTEPQKIPPTVLSRCQRFDFRKIDKSIIIDRMKDILRDIKTEYEDEALELISQKAEGGMRDALSLLDQSLSYGPIKYEKVIEALGDVSHERLHEVIEAISSKTPIKAIEILDFIFKSGKDVKLFLSDYIQYLRDVLVFSSGGKDILSHDEHIILVLQKSAEIIDIDSLINQIEFFSELENKIKYSQNSKVLLEAGFIRASRFSLNKEGPSDAQINDLLDKINALDLKIQNLENGKEIKKESPVQKIIKKNIQSPIPHFDDISNQVEIGEEEKNILEHIKSRMDDVFETLRKEKNAHLKALLLEGEPVRFLNNVLYIGYDENHKFHKQTIDTDINRDYMSNVFEKVLKKTIKTAFIFKREISDIKDEGEDSVIDKIKSSFPGVPLEILDSEEDGK</sequence>
<evidence type="ECO:0000256" key="5">
    <source>
        <dbReference type="ARBA" id="ARBA00022705"/>
    </source>
</evidence>
<keyword evidence="10" id="KW-0239">DNA-directed DNA polymerase</keyword>
<dbReference type="GO" id="GO:0003887">
    <property type="term" value="F:DNA-directed DNA polymerase activity"/>
    <property type="evidence" value="ECO:0007669"/>
    <property type="project" value="UniProtKB-EC"/>
</dbReference>
<name>A0ABS4KKV5_9FIRM</name>
<accession>A0ABS4KKV5</accession>
<evidence type="ECO:0000313" key="13">
    <source>
        <dbReference type="EMBL" id="MBP2028428.1"/>
    </source>
</evidence>
<dbReference type="CDD" id="cd00009">
    <property type="entry name" value="AAA"/>
    <property type="match status" value="1"/>
</dbReference>
<organism evidence="13 14">
    <name type="scientific">Acetoanaerobium pronyense</name>
    <dbReference type="NCBI Taxonomy" id="1482736"/>
    <lineage>
        <taxon>Bacteria</taxon>
        <taxon>Bacillati</taxon>
        <taxon>Bacillota</taxon>
        <taxon>Clostridia</taxon>
        <taxon>Peptostreptococcales</taxon>
        <taxon>Filifactoraceae</taxon>
        <taxon>Acetoanaerobium</taxon>
    </lineage>
</organism>
<dbReference type="Pfam" id="PF22608">
    <property type="entry name" value="DNAX_ATPase_lid"/>
    <property type="match status" value="1"/>
</dbReference>
<dbReference type="RefSeq" id="WP_209661479.1">
    <property type="nucleotide sequence ID" value="NZ_JAGGLI010000028.1"/>
</dbReference>
<dbReference type="InterPro" id="IPR003593">
    <property type="entry name" value="AAA+_ATPase"/>
</dbReference>
<keyword evidence="4 13" id="KW-0548">Nucleotidyltransferase</keyword>
<dbReference type="PANTHER" id="PTHR11669">
    <property type="entry name" value="REPLICATION FACTOR C / DNA POLYMERASE III GAMMA-TAU SUBUNIT"/>
    <property type="match status" value="1"/>
</dbReference>
<dbReference type="EC" id="2.7.7.7" evidence="2"/>
<dbReference type="InterPro" id="IPR022754">
    <property type="entry name" value="DNA_pol_III_gamma-3"/>
</dbReference>
<dbReference type="EMBL" id="JAGGLI010000028">
    <property type="protein sequence ID" value="MBP2028428.1"/>
    <property type="molecule type" value="Genomic_DNA"/>
</dbReference>
<keyword evidence="14" id="KW-1185">Reference proteome</keyword>
<proteinExistence type="inferred from homology"/>
<dbReference type="SUPFAM" id="SSF52540">
    <property type="entry name" value="P-loop containing nucleoside triphosphate hydrolases"/>
    <property type="match status" value="1"/>
</dbReference>
<dbReference type="Gene3D" id="1.20.272.10">
    <property type="match status" value="1"/>
</dbReference>
<comment type="catalytic activity">
    <reaction evidence="11">
        <text>DNA(n) + a 2'-deoxyribonucleoside 5'-triphosphate = DNA(n+1) + diphosphate</text>
        <dbReference type="Rhea" id="RHEA:22508"/>
        <dbReference type="Rhea" id="RHEA-COMP:17339"/>
        <dbReference type="Rhea" id="RHEA-COMP:17340"/>
        <dbReference type="ChEBI" id="CHEBI:33019"/>
        <dbReference type="ChEBI" id="CHEBI:61560"/>
        <dbReference type="ChEBI" id="CHEBI:173112"/>
        <dbReference type="EC" id="2.7.7.7"/>
    </reaction>
</comment>
<keyword evidence="3 13" id="KW-0808">Transferase</keyword>
<dbReference type="InterPro" id="IPR008921">
    <property type="entry name" value="DNA_pol3_clamp-load_cplx_C"/>
</dbReference>
<evidence type="ECO:0000256" key="7">
    <source>
        <dbReference type="ARBA" id="ARBA00022741"/>
    </source>
</evidence>
<evidence type="ECO:0000256" key="4">
    <source>
        <dbReference type="ARBA" id="ARBA00022695"/>
    </source>
</evidence>
<dbReference type="CDD" id="cd18137">
    <property type="entry name" value="HLD_clamp_pol_III_gamma_tau"/>
    <property type="match status" value="1"/>
</dbReference>
<dbReference type="Gene3D" id="3.40.50.300">
    <property type="entry name" value="P-loop containing nucleotide triphosphate hydrolases"/>
    <property type="match status" value="1"/>
</dbReference>
<dbReference type="InterPro" id="IPR048448">
    <property type="entry name" value="DnaX-like_C"/>
</dbReference>
<dbReference type="Pfam" id="PF12169">
    <property type="entry name" value="DNA_pol3_gamma3"/>
    <property type="match status" value="1"/>
</dbReference>
<protein>
    <recommendedName>
        <fullName evidence="2">DNA-directed DNA polymerase</fullName>
        <ecNumber evidence="2">2.7.7.7</ecNumber>
    </recommendedName>
</protein>
<evidence type="ECO:0000256" key="10">
    <source>
        <dbReference type="ARBA" id="ARBA00022932"/>
    </source>
</evidence>
<evidence type="ECO:0000256" key="11">
    <source>
        <dbReference type="ARBA" id="ARBA00049244"/>
    </source>
</evidence>
<evidence type="ECO:0000313" key="14">
    <source>
        <dbReference type="Proteomes" id="UP001314903"/>
    </source>
</evidence>
<keyword evidence="7" id="KW-0547">Nucleotide-binding</keyword>
<keyword evidence="5" id="KW-0235">DNA replication</keyword>
<dbReference type="PANTHER" id="PTHR11669:SF0">
    <property type="entry name" value="PROTEIN STICHEL-LIKE 2"/>
    <property type="match status" value="1"/>
</dbReference>
<dbReference type="NCBIfam" id="NF004046">
    <property type="entry name" value="PRK05563.1"/>
    <property type="match status" value="1"/>
</dbReference>
<evidence type="ECO:0000256" key="1">
    <source>
        <dbReference type="ARBA" id="ARBA00006360"/>
    </source>
</evidence>
<dbReference type="NCBIfam" id="TIGR02397">
    <property type="entry name" value="dnaX_nterm"/>
    <property type="match status" value="1"/>
</dbReference>
<evidence type="ECO:0000256" key="2">
    <source>
        <dbReference type="ARBA" id="ARBA00012417"/>
    </source>
</evidence>
<comment type="similarity">
    <text evidence="1">Belongs to the DnaX/STICHEL family.</text>
</comment>
<evidence type="ECO:0000259" key="12">
    <source>
        <dbReference type="SMART" id="SM00382"/>
    </source>
</evidence>
<dbReference type="SMART" id="SM00382">
    <property type="entry name" value="AAA"/>
    <property type="match status" value="1"/>
</dbReference>
<dbReference type="SUPFAM" id="SSF48019">
    <property type="entry name" value="post-AAA+ oligomerization domain-like"/>
    <property type="match status" value="1"/>
</dbReference>
<dbReference type="InterPro" id="IPR050238">
    <property type="entry name" value="DNA_Rep/Repair_Clamp_Loader"/>
</dbReference>
<feature type="domain" description="AAA+ ATPase" evidence="12">
    <location>
        <begin position="36"/>
        <end position="174"/>
    </location>
</feature>
<evidence type="ECO:0000256" key="9">
    <source>
        <dbReference type="ARBA" id="ARBA00022840"/>
    </source>
</evidence>
<comment type="caution">
    <text evidence="13">The sequence shown here is derived from an EMBL/GenBank/DDBJ whole genome shotgun (WGS) entry which is preliminary data.</text>
</comment>
<evidence type="ECO:0000256" key="6">
    <source>
        <dbReference type="ARBA" id="ARBA00022723"/>
    </source>
</evidence>
<evidence type="ECO:0000256" key="8">
    <source>
        <dbReference type="ARBA" id="ARBA00022833"/>
    </source>
</evidence>
<evidence type="ECO:0000256" key="3">
    <source>
        <dbReference type="ARBA" id="ARBA00022679"/>
    </source>
</evidence>
<reference evidence="13 14" key="1">
    <citation type="submission" date="2021-03" db="EMBL/GenBank/DDBJ databases">
        <title>Genomic Encyclopedia of Type Strains, Phase IV (KMG-IV): sequencing the most valuable type-strain genomes for metagenomic binning, comparative biology and taxonomic classification.</title>
        <authorList>
            <person name="Goeker M."/>
        </authorList>
    </citation>
    <scope>NUCLEOTIDE SEQUENCE [LARGE SCALE GENOMIC DNA]</scope>
    <source>
        <strain evidence="13 14">DSM 27512</strain>
    </source>
</reference>